<dbReference type="PROSITE" id="PS50991">
    <property type="entry name" value="PYR_CT"/>
    <property type="match status" value="1"/>
</dbReference>
<evidence type="ECO:0000256" key="1">
    <source>
        <dbReference type="ARBA" id="ARBA00000064"/>
    </source>
</evidence>
<dbReference type="InterPro" id="IPR005668">
    <property type="entry name" value="IPM_Synthase"/>
</dbReference>
<dbReference type="InterPro" id="IPR013785">
    <property type="entry name" value="Aldolase_TIM"/>
</dbReference>
<dbReference type="InterPro" id="IPR036230">
    <property type="entry name" value="LeuA_allosteric_dom_sf"/>
</dbReference>
<dbReference type="SUPFAM" id="SSF51569">
    <property type="entry name" value="Aldolase"/>
    <property type="match status" value="1"/>
</dbReference>
<keyword evidence="10" id="KW-0963">Cytoplasm</keyword>
<keyword evidence="10" id="KW-0460">Magnesium</keyword>
<dbReference type="GO" id="GO:0000287">
    <property type="term" value="F:magnesium ion binding"/>
    <property type="evidence" value="ECO:0007669"/>
    <property type="project" value="UniProtKB-UniRule"/>
</dbReference>
<dbReference type="UniPathway" id="UPA00048">
    <property type="reaction ID" value="UER00070"/>
</dbReference>
<evidence type="ECO:0000256" key="9">
    <source>
        <dbReference type="ARBA" id="ARBA00023304"/>
    </source>
</evidence>
<evidence type="ECO:0000256" key="6">
    <source>
        <dbReference type="ARBA" id="ARBA00022605"/>
    </source>
</evidence>
<dbReference type="EMBL" id="CP014672">
    <property type="protein sequence ID" value="ANW98464.1"/>
    <property type="molecule type" value="Genomic_DNA"/>
</dbReference>
<evidence type="ECO:0000256" key="10">
    <source>
        <dbReference type="HAMAP-Rule" id="MF_00572"/>
    </source>
</evidence>
<comment type="subunit">
    <text evidence="10">Homodimer.</text>
</comment>
<dbReference type="PANTHER" id="PTHR46911">
    <property type="match status" value="1"/>
</dbReference>
<evidence type="ECO:0000256" key="3">
    <source>
        <dbReference type="ARBA" id="ARBA00009767"/>
    </source>
</evidence>
<accession>A0A1B1YCI2</accession>
<feature type="binding site" evidence="10">
    <location>
        <position position="242"/>
    </location>
    <ligand>
        <name>Mg(2+)</name>
        <dbReference type="ChEBI" id="CHEBI:18420"/>
    </ligand>
</feature>
<keyword evidence="5 10" id="KW-0432">Leucine biosynthesis</keyword>
<evidence type="ECO:0000256" key="2">
    <source>
        <dbReference type="ARBA" id="ARBA00004689"/>
    </source>
</evidence>
<keyword evidence="7 10" id="KW-0808">Transferase</keyword>
<proteinExistence type="inferred from homology"/>
<dbReference type="NCBIfam" id="TIGR00970">
    <property type="entry name" value="leuA_yeast"/>
    <property type="match status" value="1"/>
</dbReference>
<dbReference type="NCBIfam" id="NF002991">
    <property type="entry name" value="PRK03739.1"/>
    <property type="match status" value="1"/>
</dbReference>
<dbReference type="InterPro" id="IPR054692">
    <property type="entry name" value="LeuA-like_post-cat"/>
</dbReference>
<comment type="subcellular location">
    <subcellularLocation>
        <location evidence="10">Cytoplasm</location>
    </subcellularLocation>
</comment>
<comment type="similarity">
    <text evidence="3 10">Belongs to the alpha-IPM synthase/homocitrate synthase family. LeuA type 2 subfamily.</text>
</comment>
<feature type="region of interest" description="Regulatory domain" evidence="10">
    <location>
        <begin position="435"/>
        <end position="555"/>
    </location>
</feature>
<dbReference type="PROSITE" id="PS00815">
    <property type="entry name" value="AIPM_HOMOCIT_SYNTH_1"/>
    <property type="match status" value="1"/>
</dbReference>
<dbReference type="Pfam" id="PF08502">
    <property type="entry name" value="LeuA_dimer"/>
    <property type="match status" value="1"/>
</dbReference>
<keyword evidence="9 10" id="KW-0100">Branched-chain amino acid biosynthesis</keyword>
<sequence>MNWRKYRKFPAFVFKERTWPDRTIEKAPIWCSVDLRDGNQALPDPMNVEKKLKMFNLLKKIGFKEIEVAFPSASNTEFRFVRKLIEEGYLDDDTVIQVLTQSREHLIRKTFESLKGAKQAIVHLYNSTSEQQRRIVFKKDKPDIIKIAVDGTKLVKQLSQECDTDIRFEYSPESFTGTEMDFALEICERVLEVWQPTPEKKAIINLPATVELTTPNVYADQIEWFCNKISCRDSVIISVHTHNDRGTGVAATELALLAGADRVEGTLFGNGERTGNLDIITVALNMFSQGIDPGLDISDINSIIKVYEECTNLKVHERHPYAGKLVFTAFSGSHQDAINKGFRYLREEKPEYWDVPYLPIDPTDIGRQYEAIIRINSQSGKGGVAFIMEHEFGYILPKEMHPEFGEMIKQKSDEAGRELSPDEVMEVFSENYLNVTGPYKLIGYHVETRDGTVIVNARIYKDNEFLEISGKGNGPISAFFDALKNISGDLPFRFEAYSEHALSSGADAEAVAYIQLANGGGKSIFGVGKDRNTTTASFEAIICALNRAAAENKHV</sequence>
<evidence type="ECO:0000256" key="8">
    <source>
        <dbReference type="ARBA" id="ARBA00022723"/>
    </source>
</evidence>
<gene>
    <name evidence="10" type="primary">leuA</name>
    <name evidence="12" type="ORF">CSTERTH_05100</name>
</gene>
<dbReference type="InterPro" id="IPR000891">
    <property type="entry name" value="PYR_CT"/>
</dbReference>
<name>A0A1B1YCI2_THEST</name>
<comment type="cofactor">
    <cofactor evidence="10">
        <name>Mg(2+)</name>
        <dbReference type="ChEBI" id="CHEBI:18420"/>
    </cofactor>
</comment>
<dbReference type="SUPFAM" id="SSF89000">
    <property type="entry name" value="post-HMGL domain-like"/>
    <property type="match status" value="1"/>
</dbReference>
<keyword evidence="8 10" id="KW-0479">Metal-binding</keyword>
<evidence type="ECO:0000256" key="7">
    <source>
        <dbReference type="ARBA" id="ARBA00022679"/>
    </source>
</evidence>
<dbReference type="GO" id="GO:0003852">
    <property type="term" value="F:2-isopropylmalate synthase activity"/>
    <property type="evidence" value="ECO:0007669"/>
    <property type="project" value="UniProtKB-UniRule"/>
</dbReference>
<feature type="binding site" evidence="10">
    <location>
        <position position="276"/>
    </location>
    <ligand>
        <name>Mg(2+)</name>
        <dbReference type="ChEBI" id="CHEBI:18420"/>
    </ligand>
</feature>
<comment type="pathway">
    <text evidence="2 10">Amino-acid biosynthesis; L-leucine biosynthesis; L-leucine from 3-methyl-2-oxobutanoate: step 1/4.</text>
</comment>
<feature type="binding site" evidence="10">
    <location>
        <position position="37"/>
    </location>
    <ligand>
        <name>Mg(2+)</name>
        <dbReference type="ChEBI" id="CHEBI:18420"/>
    </ligand>
</feature>
<dbReference type="PANTHER" id="PTHR46911:SF1">
    <property type="entry name" value="2-ISOPROPYLMALATE SYNTHASE"/>
    <property type="match status" value="1"/>
</dbReference>
<dbReference type="OrthoDB" id="9804858at2"/>
<dbReference type="SUPFAM" id="SSF110921">
    <property type="entry name" value="2-isopropylmalate synthase LeuA, allosteric (dimerisation) domain"/>
    <property type="match status" value="1"/>
</dbReference>
<dbReference type="Proteomes" id="UP000092971">
    <property type="component" value="Chromosome"/>
</dbReference>
<dbReference type="Pfam" id="PF00682">
    <property type="entry name" value="HMGL-like"/>
    <property type="match status" value="1"/>
</dbReference>
<dbReference type="PROSITE" id="PS00816">
    <property type="entry name" value="AIPM_HOMOCIT_SYNTH_2"/>
    <property type="match status" value="1"/>
</dbReference>
<keyword evidence="6 10" id="KW-0028">Amino-acid biosynthesis</keyword>
<evidence type="ECO:0000313" key="13">
    <source>
        <dbReference type="Proteomes" id="UP000092971"/>
    </source>
</evidence>
<dbReference type="RefSeq" id="WP_015358766.1">
    <property type="nucleotide sequence ID" value="NZ_CP014672.1"/>
</dbReference>
<dbReference type="HAMAP" id="MF_00572">
    <property type="entry name" value="LeuA_type2"/>
    <property type="match status" value="1"/>
</dbReference>
<dbReference type="InterPro" id="IPR002034">
    <property type="entry name" value="AIPM/Hcit_synth_CS"/>
</dbReference>
<evidence type="ECO:0000313" key="12">
    <source>
        <dbReference type="EMBL" id="ANW98464.1"/>
    </source>
</evidence>
<protein>
    <recommendedName>
        <fullName evidence="4 10">2-isopropylmalate synthase</fullName>
        <ecNumber evidence="4 10">2.3.3.13</ecNumber>
    </recommendedName>
    <alternativeName>
        <fullName evidence="10">Alpha-IPM synthase</fullName>
    </alternativeName>
    <alternativeName>
        <fullName evidence="10">Alpha-isopropylmalate synthase</fullName>
    </alternativeName>
</protein>
<dbReference type="GO" id="GO:0003985">
    <property type="term" value="F:acetyl-CoA C-acetyltransferase activity"/>
    <property type="evidence" value="ECO:0007669"/>
    <property type="project" value="UniProtKB-UniRule"/>
</dbReference>
<dbReference type="Gene3D" id="3.20.20.70">
    <property type="entry name" value="Aldolase class I"/>
    <property type="match status" value="1"/>
</dbReference>
<dbReference type="SMART" id="SM00917">
    <property type="entry name" value="LeuA_dimer"/>
    <property type="match status" value="1"/>
</dbReference>
<reference evidence="12 13" key="1">
    <citation type="submission" date="2016-02" db="EMBL/GenBank/DDBJ databases">
        <title>Comparison of Clostridium stercorarium subspecies using comparative genomics and transcriptomics.</title>
        <authorList>
            <person name="Schellenberg J."/>
            <person name="Thallinger G."/>
            <person name="Levin D.B."/>
            <person name="Zhang X."/>
            <person name="Alvare G."/>
            <person name="Fristensky B."/>
            <person name="Sparling R."/>
        </authorList>
    </citation>
    <scope>NUCLEOTIDE SEQUENCE [LARGE SCALE GENOMIC DNA]</scope>
    <source>
        <strain evidence="12 13">DSM 2910</strain>
    </source>
</reference>
<feature type="binding site" evidence="10">
    <location>
        <position position="240"/>
    </location>
    <ligand>
        <name>Mg(2+)</name>
        <dbReference type="ChEBI" id="CHEBI:18420"/>
    </ligand>
</feature>
<comment type="catalytic activity">
    <reaction evidence="1 10">
        <text>3-methyl-2-oxobutanoate + acetyl-CoA + H2O = (2S)-2-isopropylmalate + CoA + H(+)</text>
        <dbReference type="Rhea" id="RHEA:21524"/>
        <dbReference type="ChEBI" id="CHEBI:1178"/>
        <dbReference type="ChEBI" id="CHEBI:11851"/>
        <dbReference type="ChEBI" id="CHEBI:15377"/>
        <dbReference type="ChEBI" id="CHEBI:15378"/>
        <dbReference type="ChEBI" id="CHEBI:57287"/>
        <dbReference type="ChEBI" id="CHEBI:57288"/>
        <dbReference type="EC" id="2.3.3.13"/>
    </reaction>
</comment>
<dbReference type="EC" id="2.3.3.13" evidence="4 10"/>
<dbReference type="CDD" id="cd07942">
    <property type="entry name" value="DRE_TIM_LeuA"/>
    <property type="match status" value="1"/>
</dbReference>
<evidence type="ECO:0000256" key="5">
    <source>
        <dbReference type="ARBA" id="ARBA00022430"/>
    </source>
</evidence>
<feature type="domain" description="Pyruvate carboxyltransferase" evidence="11">
    <location>
        <begin position="28"/>
        <end position="301"/>
    </location>
</feature>
<evidence type="ECO:0000256" key="4">
    <source>
        <dbReference type="ARBA" id="ARBA00012973"/>
    </source>
</evidence>
<dbReference type="Pfam" id="PF22615">
    <property type="entry name" value="IPMS_D2"/>
    <property type="match status" value="1"/>
</dbReference>
<dbReference type="GO" id="GO:0009098">
    <property type="term" value="P:L-leucine biosynthetic process"/>
    <property type="evidence" value="ECO:0007669"/>
    <property type="project" value="UniProtKB-UniRule"/>
</dbReference>
<dbReference type="InterPro" id="IPR013709">
    <property type="entry name" value="2-isopropylmalate_synth_dimer"/>
</dbReference>
<dbReference type="GO" id="GO:0005737">
    <property type="term" value="C:cytoplasm"/>
    <property type="evidence" value="ECO:0007669"/>
    <property type="project" value="UniProtKB-SubCell"/>
</dbReference>
<dbReference type="InterPro" id="IPR039371">
    <property type="entry name" value="LeuA_N_DRE-TIM"/>
</dbReference>
<organism evidence="12 13">
    <name type="scientific">Thermoclostridium stercorarium subsp. thermolacticum DSM 2910</name>
    <dbReference type="NCBI Taxonomy" id="1121336"/>
    <lineage>
        <taxon>Bacteria</taxon>
        <taxon>Bacillati</taxon>
        <taxon>Bacillota</taxon>
        <taxon>Clostridia</taxon>
        <taxon>Eubacteriales</taxon>
        <taxon>Oscillospiraceae</taxon>
        <taxon>Thermoclostridium</taxon>
    </lineage>
</organism>
<dbReference type="Gene3D" id="3.30.160.270">
    <property type="match status" value="1"/>
</dbReference>
<dbReference type="AlphaFoldDB" id="A0A1B1YCI2"/>
<evidence type="ECO:0000259" key="11">
    <source>
        <dbReference type="PROSITE" id="PS50991"/>
    </source>
</evidence>
<comment type="function">
    <text evidence="10">Catalyzes the condensation of the acetyl group of acetyl-CoA with 3-methyl-2-oxobutanoate (2-ketoisovalerate) to form 3-carboxy-3-hydroxy-4-methylpentanoate (2-isopropylmalate).</text>
</comment>